<evidence type="ECO:0000313" key="2">
    <source>
        <dbReference type="EMBL" id="MEQ2440292.1"/>
    </source>
</evidence>
<dbReference type="EMBL" id="JBBMFD010000006">
    <property type="protein sequence ID" value="MEQ2440292.1"/>
    <property type="molecule type" value="Genomic_DNA"/>
</dbReference>
<sequence>MSKTVSRILWVVAGVLLMAAGVICLAWPGVALTTLAVFLGIVMLISGAVDIVIFAKGHTYMHGSGWFLADGILTVILALFVLFNQAFTMLTLPFIFGMWLLFSGISKIVNSFDLKMIGVRGWGWFLALGILFVVGGFLSFLDPVAGALTLGAVTGVILILQGIGSVLRAFFSGRFLM</sequence>
<dbReference type="Pfam" id="PF03729">
    <property type="entry name" value="DUF308"/>
    <property type="match status" value="2"/>
</dbReference>
<comment type="caution">
    <text evidence="2">The sequence shown here is derived from an EMBL/GenBank/DDBJ whole genome shotgun (WGS) entry which is preliminary data.</text>
</comment>
<feature type="transmembrane region" description="Helical" evidence="1">
    <location>
        <begin position="66"/>
        <end position="83"/>
    </location>
</feature>
<organism evidence="2 3">
    <name type="scientific">Solibaculum intestinale</name>
    <dbReference type="NCBI Taxonomy" id="3133165"/>
    <lineage>
        <taxon>Bacteria</taxon>
        <taxon>Bacillati</taxon>
        <taxon>Bacillota</taxon>
        <taxon>Clostridia</taxon>
        <taxon>Eubacteriales</taxon>
        <taxon>Oscillospiraceae</taxon>
        <taxon>Solibaculum</taxon>
    </lineage>
</organism>
<dbReference type="Proteomes" id="UP001489509">
    <property type="component" value="Unassembled WGS sequence"/>
</dbReference>
<feature type="transmembrane region" description="Helical" evidence="1">
    <location>
        <begin position="147"/>
        <end position="171"/>
    </location>
</feature>
<feature type="transmembrane region" description="Helical" evidence="1">
    <location>
        <begin position="7"/>
        <end position="29"/>
    </location>
</feature>
<name>A0ABV1DZ14_9FIRM</name>
<dbReference type="PANTHER" id="PTHR34989:SF1">
    <property type="entry name" value="PROTEIN HDED"/>
    <property type="match status" value="1"/>
</dbReference>
<dbReference type="InterPro" id="IPR052712">
    <property type="entry name" value="Acid_resist_chaperone_HdeD"/>
</dbReference>
<feature type="transmembrane region" description="Helical" evidence="1">
    <location>
        <begin position="121"/>
        <end position="141"/>
    </location>
</feature>
<dbReference type="PANTHER" id="PTHR34989">
    <property type="entry name" value="PROTEIN HDED"/>
    <property type="match status" value="1"/>
</dbReference>
<evidence type="ECO:0000256" key="1">
    <source>
        <dbReference type="SAM" id="Phobius"/>
    </source>
</evidence>
<protein>
    <submittedName>
        <fullName evidence="2">DUF308 domain-containing protein</fullName>
    </submittedName>
</protein>
<evidence type="ECO:0000313" key="3">
    <source>
        <dbReference type="Proteomes" id="UP001489509"/>
    </source>
</evidence>
<keyword evidence="3" id="KW-1185">Reference proteome</keyword>
<dbReference type="RefSeq" id="WP_349218760.1">
    <property type="nucleotide sequence ID" value="NZ_JBBMFD010000006.1"/>
</dbReference>
<proteinExistence type="predicted"/>
<dbReference type="InterPro" id="IPR005325">
    <property type="entry name" value="DUF308_memb"/>
</dbReference>
<feature type="transmembrane region" description="Helical" evidence="1">
    <location>
        <begin position="89"/>
        <end position="109"/>
    </location>
</feature>
<accession>A0ABV1DZ14</accession>
<keyword evidence="1" id="KW-1133">Transmembrane helix</keyword>
<keyword evidence="1" id="KW-0472">Membrane</keyword>
<feature type="transmembrane region" description="Helical" evidence="1">
    <location>
        <begin position="35"/>
        <end position="54"/>
    </location>
</feature>
<keyword evidence="1" id="KW-0812">Transmembrane</keyword>
<gene>
    <name evidence="2" type="ORF">WMO26_05560</name>
</gene>
<reference evidence="2 3" key="1">
    <citation type="submission" date="2024-03" db="EMBL/GenBank/DDBJ databases">
        <title>Human intestinal bacterial collection.</title>
        <authorList>
            <person name="Pauvert C."/>
            <person name="Hitch T.C.A."/>
            <person name="Clavel T."/>
        </authorList>
    </citation>
    <scope>NUCLEOTIDE SEQUENCE [LARGE SCALE GENOMIC DNA]</scope>
    <source>
        <strain evidence="2 3">CLA-JM-H44</strain>
    </source>
</reference>